<evidence type="ECO:0000313" key="1">
    <source>
        <dbReference type="EMBL" id="EFH09388.1"/>
    </source>
</evidence>
<comment type="caution">
    <text evidence="1">The sequence shown here is derived from an EMBL/GenBank/DDBJ whole genome shotgun (WGS) entry which is preliminary data.</text>
</comment>
<sequence>MADNSRRLGGVAWLWVDGMAFEVVSEPTWGVSSVTRQTLASMSGISGYSETPKAGFIAATIRDTAGMRVKDFEEMTNVSVTLRLASGKEIYGVGMWTVEAPEVNSTESTFAIRFEGEDVRES</sequence>
<proteinExistence type="predicted"/>
<dbReference type="AlphaFoldDB" id="D5RTF7"/>
<gene>
    <name evidence="1" type="ORF">HMPREF0731_4369</name>
</gene>
<dbReference type="Proteomes" id="UP000005324">
    <property type="component" value="Unassembled WGS sequence"/>
</dbReference>
<dbReference type="HOGENOM" id="CLU_138559_0_0_5"/>
<dbReference type="OrthoDB" id="5463544at2"/>
<name>D5RTF7_9PROT</name>
<evidence type="ECO:0008006" key="3">
    <source>
        <dbReference type="Google" id="ProtNLM"/>
    </source>
</evidence>
<dbReference type="EMBL" id="ADVL01000791">
    <property type="protein sequence ID" value="EFH09388.1"/>
    <property type="molecule type" value="Genomic_DNA"/>
</dbReference>
<reference evidence="1 2" key="1">
    <citation type="submission" date="2010-04" db="EMBL/GenBank/DDBJ databases">
        <authorList>
            <person name="Qin X."/>
            <person name="Bachman B."/>
            <person name="Battles P."/>
            <person name="Bell A."/>
            <person name="Bess C."/>
            <person name="Bickham C."/>
            <person name="Chaboub L."/>
            <person name="Chen D."/>
            <person name="Coyle M."/>
            <person name="Deiros D.R."/>
            <person name="Dinh H."/>
            <person name="Forbes L."/>
            <person name="Fowler G."/>
            <person name="Francisco L."/>
            <person name="Fu Q."/>
            <person name="Gubbala S."/>
            <person name="Hale W."/>
            <person name="Han Y."/>
            <person name="Hemphill L."/>
            <person name="Highlander S.K."/>
            <person name="Hirani K."/>
            <person name="Hogues M."/>
            <person name="Jackson L."/>
            <person name="Jakkamsetti A."/>
            <person name="Javaid M."/>
            <person name="Jiang H."/>
            <person name="Korchina V."/>
            <person name="Kovar C."/>
            <person name="Lara F."/>
            <person name="Lee S."/>
            <person name="Mata R."/>
            <person name="Mathew T."/>
            <person name="Moen C."/>
            <person name="Morales K."/>
            <person name="Munidasa M."/>
            <person name="Nazareth L."/>
            <person name="Ngo R."/>
            <person name="Nguyen L."/>
            <person name="Okwuonu G."/>
            <person name="Ongeri F."/>
            <person name="Patil S."/>
            <person name="Petrosino J."/>
            <person name="Pham C."/>
            <person name="Pham P."/>
            <person name="Pu L.-L."/>
            <person name="Puazo M."/>
            <person name="Raj R."/>
            <person name="Reid J."/>
            <person name="Rouhana J."/>
            <person name="Saada N."/>
            <person name="Shang Y."/>
            <person name="Simmons D."/>
            <person name="Thornton R."/>
            <person name="Warren J."/>
            <person name="Weissenberger G."/>
            <person name="Zhang J."/>
            <person name="Zhang L."/>
            <person name="Zhou C."/>
            <person name="Zhu D."/>
            <person name="Muzny D."/>
            <person name="Worley K."/>
            <person name="Gibbs R."/>
        </authorList>
    </citation>
    <scope>NUCLEOTIDE SEQUENCE [LARGE SCALE GENOMIC DNA]</scope>
    <source>
        <strain evidence="1 2">ATCC 49957</strain>
    </source>
</reference>
<accession>D5RTF7</accession>
<dbReference type="RefSeq" id="WP_007003399.1">
    <property type="nucleotide sequence ID" value="NZ_GG770777.1"/>
</dbReference>
<evidence type="ECO:0000313" key="2">
    <source>
        <dbReference type="Proteomes" id="UP000005324"/>
    </source>
</evidence>
<dbReference type="Pfam" id="PF10618">
    <property type="entry name" value="Tail_tube"/>
    <property type="match status" value="1"/>
</dbReference>
<keyword evidence="2" id="KW-1185">Reference proteome</keyword>
<organism evidence="1 2">
    <name type="scientific">Pseudoroseomonas cervicalis ATCC 49957</name>
    <dbReference type="NCBI Taxonomy" id="525371"/>
    <lineage>
        <taxon>Bacteria</taxon>
        <taxon>Pseudomonadati</taxon>
        <taxon>Pseudomonadota</taxon>
        <taxon>Alphaproteobacteria</taxon>
        <taxon>Acetobacterales</taxon>
        <taxon>Roseomonadaceae</taxon>
        <taxon>Roseomonas</taxon>
    </lineage>
</organism>
<dbReference type="InterPro" id="IPR019596">
    <property type="entry name" value="Phage_Mu_GpM_tail_tub"/>
</dbReference>
<protein>
    <recommendedName>
        <fullName evidence="3">Phage tail tube protein</fullName>
    </recommendedName>
</protein>